<dbReference type="GO" id="GO:0006888">
    <property type="term" value="P:endoplasmic reticulum to Golgi vesicle-mediated transport"/>
    <property type="evidence" value="ECO:0007669"/>
    <property type="project" value="TreeGrafter"/>
</dbReference>
<accession>A0A3G2S1Q9</accession>
<keyword evidence="4 13" id="KW-0963">Cytoplasm</keyword>
<dbReference type="GO" id="GO:0009306">
    <property type="term" value="P:protein secretion"/>
    <property type="evidence" value="ECO:0007669"/>
    <property type="project" value="TreeGrafter"/>
</dbReference>
<sequence>MSFKKDEEVSFRHDKTAVIQEARMFNQSNISPRRCRILLTKILYLLYTGERFSQQEATDLFFGATKLFQNKDAGLRQMVYLAIKELAPYAQDVIMAMASIMKDMQPNTEVVYRPNAIRALMRVIDPSMVQGLERYLKSAIVDRHPSVSCAALVSSYHLYFESRDTVKRWGNEMQEAINMRPSITQSSPSFGGFGGLRPGLTLRFGGDRQSSPVEQVNMPSMSYMMQYHALGLLYLTRQGDRIAVTKMVQQLGQPRQGVVIRNPYALCMLVRYAAKIAEEDPNMRPPLTQMLEGWLRHKSDMVNYEAARALCTMSGVSVEQQTRAISVLQMFLSSPRTVLKFAAVRTLAELAQVRPAAIQSCNVDMESLITDPNRSVATYAIATLLKTGNESSVDRLIKQISGFMSDISDEFKVIVVDAIRSLSFKFPSKQSAMLTFLAGVLRDEGGYEFKRAVVEAIFAMARYVKGCKEAALSHLCEFIEDCEFTKLNVRILHLLGSEGPHMPEPHKYIRFIYNRVILENAIVRAAAVNNLAKFGIHNKHLTDRIRVLLQRCLEDVDDEVRDRATFALHLLDSSASPAPSALAAVPLNEAPPNLEVLEQSLQAYVDSMATSKPFDYDSVPRVSEDAATEAPPSDSLLTLHGTSSSMGVTEAGASAATTADIEGTPLVDTYADHASLLGNISEFASYGTLLTTSPISAPVQLTEAETEYIVTAYKHVFAEHIVLQYNVTNTLAETVLEDVVVVVGGLMEAGLDEEFILPIPRLSAAAPSGTVYVSLRRDANLPFPVATLSNTLRFTSKEVDPSSGEPEPEGYQDEYQTEELDLGVSDYIQPADLDFAATWDQLPASASETFALTALDSLDAACSTLVEILGMQALGGTDVPANPSVHTMTLAGRLANTTGIDTVLARVRMMHQPEEGITMELSVRAPSDEACLFILSAIA</sequence>
<dbReference type="VEuPathDB" id="FungiDB:DNF11_0954"/>
<keyword evidence="5" id="KW-0597">Phosphoprotein</keyword>
<dbReference type="InterPro" id="IPR032154">
    <property type="entry name" value="Coatomer_g_Cpla"/>
</dbReference>
<dbReference type="PANTHER" id="PTHR10261:SF0">
    <property type="entry name" value="COATOMER SUBUNIT GAMMA-2"/>
    <property type="match status" value="1"/>
</dbReference>
<dbReference type="PANTHER" id="PTHR10261">
    <property type="entry name" value="COATOMER SUBUNIT GAMMA"/>
    <property type="match status" value="1"/>
</dbReference>
<dbReference type="InterPro" id="IPR037067">
    <property type="entry name" value="Coatomer_gsu_app_sf"/>
</dbReference>
<evidence type="ECO:0000256" key="12">
    <source>
        <dbReference type="ARBA" id="ARBA00025536"/>
    </source>
</evidence>
<keyword evidence="3 13" id="KW-0813">Transport</keyword>
<dbReference type="SUPFAM" id="SSF49348">
    <property type="entry name" value="Clathrin adaptor appendage domain"/>
    <property type="match status" value="1"/>
</dbReference>
<evidence type="ECO:0000256" key="3">
    <source>
        <dbReference type="ARBA" id="ARBA00022448"/>
    </source>
</evidence>
<dbReference type="InterPro" id="IPR013040">
    <property type="entry name" value="Coatomer_gsu_app_Ig-like_dom"/>
</dbReference>
<keyword evidence="9 13" id="KW-0333">Golgi apparatus</keyword>
<dbReference type="Pfam" id="PF16381">
    <property type="entry name" value="Coatomer_g_Cpla"/>
    <property type="match status" value="1"/>
</dbReference>
<dbReference type="SUPFAM" id="SSF48371">
    <property type="entry name" value="ARM repeat"/>
    <property type="match status" value="1"/>
</dbReference>
<dbReference type="InterPro" id="IPR013041">
    <property type="entry name" value="Clathrin_app_Ig-like_sf"/>
</dbReference>
<protein>
    <recommendedName>
        <fullName evidence="13">Coatomer subunit gamma</fullName>
    </recommendedName>
</protein>
<comment type="similarity">
    <text evidence="2 13">Belongs to the COPG family.</text>
</comment>
<feature type="domain" description="Coatomer gamma subunit appendage Ig-like subdomain" evidence="16">
    <location>
        <begin position="673"/>
        <end position="822"/>
    </location>
</feature>
<evidence type="ECO:0000256" key="14">
    <source>
        <dbReference type="SAM" id="MobiDB-lite"/>
    </source>
</evidence>
<dbReference type="SUPFAM" id="SSF55711">
    <property type="entry name" value="Subdomain of clathrin and coatomer appendage domain"/>
    <property type="match status" value="1"/>
</dbReference>
<proteinExistence type="inferred from homology"/>
<evidence type="ECO:0000259" key="16">
    <source>
        <dbReference type="Pfam" id="PF08752"/>
    </source>
</evidence>
<feature type="domain" description="Coatomer subunit gamma C-terminal" evidence="17">
    <location>
        <begin position="825"/>
        <end position="938"/>
    </location>
</feature>
<evidence type="ECO:0000313" key="19">
    <source>
        <dbReference type="Proteomes" id="UP000269793"/>
    </source>
</evidence>
<evidence type="ECO:0000256" key="9">
    <source>
        <dbReference type="ARBA" id="ARBA00023034"/>
    </source>
</evidence>
<keyword evidence="10 13" id="KW-0472">Membrane</keyword>
<dbReference type="PIRSF" id="PIRSF037093">
    <property type="entry name" value="Coatomer_gamma_subunit"/>
    <property type="match status" value="1"/>
</dbReference>
<name>A0A3G2S1Q9_MALR7</name>
<reference evidence="18 19" key="1">
    <citation type="submission" date="2018-10" db="EMBL/GenBank/DDBJ databases">
        <title>Complete genome sequence of Malassezia restricta CBS 7877.</title>
        <authorList>
            <person name="Morand S.C."/>
            <person name="Bertignac M."/>
            <person name="Iltis A."/>
            <person name="Kolder I."/>
            <person name="Pirovano W."/>
            <person name="Jourdain R."/>
            <person name="Clavaud C."/>
        </authorList>
    </citation>
    <scope>NUCLEOTIDE SEQUENCE [LARGE SCALE GENOMIC DNA]</scope>
    <source>
        <strain evidence="18 19">CBS 7877</strain>
    </source>
</reference>
<dbReference type="Gene3D" id="3.30.310.10">
    <property type="entry name" value="TATA-Binding Protein"/>
    <property type="match status" value="1"/>
</dbReference>
<gene>
    <name evidence="18" type="primary">sec21</name>
    <name evidence="18" type="ORF">DNF11_0954</name>
</gene>
<dbReference type="GO" id="GO:0000139">
    <property type="term" value="C:Golgi membrane"/>
    <property type="evidence" value="ECO:0007669"/>
    <property type="project" value="UniProtKB-SubCell"/>
</dbReference>
<evidence type="ECO:0000256" key="7">
    <source>
        <dbReference type="ARBA" id="ARBA00022892"/>
    </source>
</evidence>
<dbReference type="AlphaFoldDB" id="A0A3G2S1Q9"/>
<feature type="region of interest" description="Disordered" evidence="14">
    <location>
        <begin position="620"/>
        <end position="642"/>
    </location>
</feature>
<dbReference type="GO" id="GO:0005793">
    <property type="term" value="C:endoplasmic reticulum-Golgi intermediate compartment"/>
    <property type="evidence" value="ECO:0007669"/>
    <property type="project" value="TreeGrafter"/>
</dbReference>
<dbReference type="InterPro" id="IPR017106">
    <property type="entry name" value="Coatomer_gsu"/>
</dbReference>
<feature type="domain" description="Clathrin/coatomer adaptor adaptin-like N-terminal" evidence="15">
    <location>
        <begin position="16"/>
        <end position="574"/>
    </location>
</feature>
<dbReference type="GO" id="GO:0006891">
    <property type="term" value="P:intra-Golgi vesicle-mediated transport"/>
    <property type="evidence" value="ECO:0007669"/>
    <property type="project" value="TreeGrafter"/>
</dbReference>
<dbReference type="Pfam" id="PF01602">
    <property type="entry name" value="Adaptin_N"/>
    <property type="match status" value="1"/>
</dbReference>
<dbReference type="Gene3D" id="1.25.10.10">
    <property type="entry name" value="Leucine-rich Repeat Variant"/>
    <property type="match status" value="2"/>
</dbReference>
<evidence type="ECO:0000313" key="18">
    <source>
        <dbReference type="EMBL" id="AYO41904.1"/>
    </source>
</evidence>
<dbReference type="OrthoDB" id="1074925at2759"/>
<organism evidence="18 19">
    <name type="scientific">Malassezia restricta (strain ATCC 96810 / NBRC 103918 / CBS 7877)</name>
    <name type="common">Seborrheic dermatitis infection agent</name>
    <dbReference type="NCBI Taxonomy" id="425264"/>
    <lineage>
        <taxon>Eukaryota</taxon>
        <taxon>Fungi</taxon>
        <taxon>Dikarya</taxon>
        <taxon>Basidiomycota</taxon>
        <taxon>Ustilaginomycotina</taxon>
        <taxon>Malasseziomycetes</taxon>
        <taxon>Malasseziales</taxon>
        <taxon>Malasseziaceae</taxon>
        <taxon>Malassezia</taxon>
    </lineage>
</organism>
<evidence type="ECO:0000256" key="4">
    <source>
        <dbReference type="ARBA" id="ARBA00022490"/>
    </source>
</evidence>
<evidence type="ECO:0000256" key="11">
    <source>
        <dbReference type="ARBA" id="ARBA00023329"/>
    </source>
</evidence>
<dbReference type="Pfam" id="PF08752">
    <property type="entry name" value="COP-gamma_platf"/>
    <property type="match status" value="1"/>
</dbReference>
<dbReference type="GO" id="GO:0005198">
    <property type="term" value="F:structural molecule activity"/>
    <property type="evidence" value="ECO:0007669"/>
    <property type="project" value="InterPro"/>
</dbReference>
<dbReference type="FunFam" id="1.25.10.10:FF:000071">
    <property type="entry name" value="Coatomer subunit gamma"/>
    <property type="match status" value="1"/>
</dbReference>
<evidence type="ECO:0000256" key="10">
    <source>
        <dbReference type="ARBA" id="ARBA00023136"/>
    </source>
</evidence>
<evidence type="ECO:0000259" key="17">
    <source>
        <dbReference type="Pfam" id="PF16381"/>
    </source>
</evidence>
<keyword evidence="8 13" id="KW-0653">Protein transport</keyword>
<evidence type="ECO:0000256" key="2">
    <source>
        <dbReference type="ARBA" id="ARBA00010720"/>
    </source>
</evidence>
<dbReference type="FunFam" id="2.60.40.1480:FF:000001">
    <property type="entry name" value="Coatomer subunit gamma"/>
    <property type="match status" value="1"/>
</dbReference>
<dbReference type="InterPro" id="IPR016024">
    <property type="entry name" value="ARM-type_fold"/>
</dbReference>
<evidence type="ECO:0000256" key="1">
    <source>
        <dbReference type="ARBA" id="ARBA00004255"/>
    </source>
</evidence>
<dbReference type="EMBL" id="CP033149">
    <property type="protein sequence ID" value="AYO41904.1"/>
    <property type="molecule type" value="Genomic_DNA"/>
</dbReference>
<keyword evidence="19" id="KW-1185">Reference proteome</keyword>
<evidence type="ECO:0000256" key="5">
    <source>
        <dbReference type="ARBA" id="ARBA00022553"/>
    </source>
</evidence>
<keyword evidence="6" id="KW-0677">Repeat</keyword>
<dbReference type="FunFam" id="3.30.310.10:FF:000008">
    <property type="entry name" value="Coatomer subunit gamma"/>
    <property type="match status" value="1"/>
</dbReference>
<dbReference type="Gene3D" id="2.60.40.1480">
    <property type="entry name" value="Coatomer, gamma subunit, appendage domain"/>
    <property type="match status" value="1"/>
</dbReference>
<dbReference type="InterPro" id="IPR012295">
    <property type="entry name" value="TBP_dom_sf"/>
</dbReference>
<dbReference type="InterPro" id="IPR011989">
    <property type="entry name" value="ARM-like"/>
</dbReference>
<dbReference type="STRING" id="425264.A0A3G2S1Q9"/>
<dbReference type="Proteomes" id="UP000269793">
    <property type="component" value="Chromosome II"/>
</dbReference>
<evidence type="ECO:0000256" key="6">
    <source>
        <dbReference type="ARBA" id="ARBA00022737"/>
    </source>
</evidence>
<evidence type="ECO:0000259" key="15">
    <source>
        <dbReference type="Pfam" id="PF01602"/>
    </source>
</evidence>
<comment type="subunit">
    <text evidence="13">Oligomeric complex.</text>
</comment>
<keyword evidence="7 13" id="KW-0931">ER-Golgi transport</keyword>
<dbReference type="InterPro" id="IPR002553">
    <property type="entry name" value="Clathrin/coatomer_adapt-like_N"/>
</dbReference>
<keyword evidence="11 13" id="KW-0968">Cytoplasmic vesicle</keyword>
<dbReference type="GO" id="GO:0006886">
    <property type="term" value="P:intracellular protein transport"/>
    <property type="evidence" value="ECO:0007669"/>
    <property type="project" value="InterPro"/>
</dbReference>
<evidence type="ECO:0000256" key="8">
    <source>
        <dbReference type="ARBA" id="ARBA00022927"/>
    </source>
</evidence>
<evidence type="ECO:0000256" key="13">
    <source>
        <dbReference type="PIRNR" id="PIRNR037093"/>
    </source>
</evidence>
<dbReference type="InterPro" id="IPR009028">
    <property type="entry name" value="Coatomer/calthrin_app_sub_C"/>
</dbReference>
<dbReference type="GO" id="GO:0030126">
    <property type="term" value="C:COPI vesicle coat"/>
    <property type="evidence" value="ECO:0007669"/>
    <property type="project" value="InterPro"/>
</dbReference>
<dbReference type="GO" id="GO:0005783">
    <property type="term" value="C:endoplasmic reticulum"/>
    <property type="evidence" value="ECO:0007669"/>
    <property type="project" value="TreeGrafter"/>
</dbReference>
<comment type="function">
    <text evidence="12 13">The coatomer is a cytosolic protein complex that binds to dilysine motifs and reversibly associates with Golgi non-clathrin-coated vesicles, which further mediate biosynthetic protein transport from the ER, via the Golgi up to the trans Golgi network. Coatomer complex is required for budding from Golgi membranes, and is essential for the retrograde Golgi-to-ER transport of dilysine-tagged proteins.</text>
</comment>
<comment type="subcellular location">
    <subcellularLocation>
        <location evidence="13">Cytoplasm</location>
    </subcellularLocation>
    <subcellularLocation>
        <location evidence="1 13">Golgi apparatus membrane</location>
        <topology evidence="1 13">Peripheral membrane protein</topology>
        <orientation evidence="1 13">Cytoplasmic side</orientation>
    </subcellularLocation>
    <subcellularLocation>
        <location evidence="13">Cytoplasmic vesicle</location>
        <location evidence="13">COPI-coated vesicle membrane</location>
        <topology evidence="13">Peripheral membrane protein</topology>
        <orientation evidence="13">Cytoplasmic side</orientation>
    </subcellularLocation>
</comment>